<reference evidence="3" key="1">
    <citation type="submission" date="2016-11" db="UniProtKB">
        <authorList>
            <consortium name="WormBaseParasite"/>
        </authorList>
    </citation>
    <scope>IDENTIFICATION</scope>
</reference>
<keyword evidence="2" id="KW-1185">Reference proteome</keyword>
<evidence type="ECO:0000313" key="3">
    <source>
        <dbReference type="WBParaSite" id="L893_g21453.t1"/>
    </source>
</evidence>
<accession>A0A1I7Z065</accession>
<proteinExistence type="predicted"/>
<dbReference type="Proteomes" id="UP000095287">
    <property type="component" value="Unplaced"/>
</dbReference>
<name>A0A1I7Z065_9BILA</name>
<sequence length="86" mass="9375">MCKNITIRGPHLKTAETCVSLRNHDDFCMTPSPSSEDTRGGNPTPPSPPVSQQQLMAANYFKQFQQIALNNLISTSGAAEKKIVVD</sequence>
<dbReference type="WBParaSite" id="L893_g21453.t1">
    <property type="protein sequence ID" value="L893_g21453.t1"/>
    <property type="gene ID" value="L893_g21453"/>
</dbReference>
<feature type="region of interest" description="Disordered" evidence="1">
    <location>
        <begin position="27"/>
        <end position="52"/>
    </location>
</feature>
<dbReference type="AlphaFoldDB" id="A0A1I7Z065"/>
<organism evidence="2 3">
    <name type="scientific">Steinernema glaseri</name>
    <dbReference type="NCBI Taxonomy" id="37863"/>
    <lineage>
        <taxon>Eukaryota</taxon>
        <taxon>Metazoa</taxon>
        <taxon>Ecdysozoa</taxon>
        <taxon>Nematoda</taxon>
        <taxon>Chromadorea</taxon>
        <taxon>Rhabditida</taxon>
        <taxon>Tylenchina</taxon>
        <taxon>Panagrolaimomorpha</taxon>
        <taxon>Strongyloidoidea</taxon>
        <taxon>Steinernematidae</taxon>
        <taxon>Steinernema</taxon>
    </lineage>
</organism>
<protein>
    <submittedName>
        <fullName evidence="3">Uncharacterized protein</fullName>
    </submittedName>
</protein>
<evidence type="ECO:0000313" key="2">
    <source>
        <dbReference type="Proteomes" id="UP000095287"/>
    </source>
</evidence>
<evidence type="ECO:0000256" key="1">
    <source>
        <dbReference type="SAM" id="MobiDB-lite"/>
    </source>
</evidence>